<evidence type="ECO:0000313" key="1">
    <source>
        <dbReference type="EMBL" id="KAF5318810.1"/>
    </source>
</evidence>
<dbReference type="EMBL" id="JAACJJ010000030">
    <property type="protein sequence ID" value="KAF5318810.1"/>
    <property type="molecule type" value="Genomic_DNA"/>
</dbReference>
<keyword evidence="2" id="KW-1185">Reference proteome</keyword>
<evidence type="ECO:0000313" key="2">
    <source>
        <dbReference type="Proteomes" id="UP000567179"/>
    </source>
</evidence>
<dbReference type="OrthoDB" id="2977329at2759"/>
<dbReference type="AlphaFoldDB" id="A0A8H5B8X4"/>
<protein>
    <recommendedName>
        <fullName evidence="3">F-box domain-containing protein</fullName>
    </recommendedName>
</protein>
<accession>A0A8H5B8X4</accession>
<gene>
    <name evidence="1" type="ORF">D9619_010864</name>
</gene>
<organism evidence="1 2">
    <name type="scientific">Psilocybe cf. subviscida</name>
    <dbReference type="NCBI Taxonomy" id="2480587"/>
    <lineage>
        <taxon>Eukaryota</taxon>
        <taxon>Fungi</taxon>
        <taxon>Dikarya</taxon>
        <taxon>Basidiomycota</taxon>
        <taxon>Agaricomycotina</taxon>
        <taxon>Agaricomycetes</taxon>
        <taxon>Agaricomycetidae</taxon>
        <taxon>Agaricales</taxon>
        <taxon>Agaricineae</taxon>
        <taxon>Strophariaceae</taxon>
        <taxon>Psilocybe</taxon>
    </lineage>
</organism>
<reference evidence="1 2" key="1">
    <citation type="journal article" date="2020" name="ISME J.">
        <title>Uncovering the hidden diversity of litter-decomposition mechanisms in mushroom-forming fungi.</title>
        <authorList>
            <person name="Floudas D."/>
            <person name="Bentzer J."/>
            <person name="Ahren D."/>
            <person name="Johansson T."/>
            <person name="Persson P."/>
            <person name="Tunlid A."/>
        </authorList>
    </citation>
    <scope>NUCLEOTIDE SEQUENCE [LARGE SCALE GENOMIC DNA]</scope>
    <source>
        <strain evidence="1 2">CBS 101986</strain>
    </source>
</reference>
<proteinExistence type="predicted"/>
<sequence length="535" mass="60273">MTRCCLFYVGLPNPNACLLGYINTLPSRVKSSTLLSQLSPPAASLNPFRTRFCAKVHTVRGYLVRSFSTRGSGILVMATPIPELPQETLEEIIDFLHDDRRALMACSLASSRLVPACRYHLFSEVTLEYNRMCDFLELLDVPWSSFGSTVSKLVITGPRLMQSVARQKTPDDRPEYVPRDFSRLRERLASVKCVRFSHMCPGDLPPSFYHLVEEMKAVHSIEAHRVAFRCPQVFFGYLSSLPLLQSLNITRPAMTLDSRWEQRLGHHHLTNRPRGNHINVPLLDIRRLSPLPSHPSMGTVAGLAVLGWLLDQNPMPSVHSLRCNLDCDTDMIDMLNDYFTSNGSSIRKLWLTLPSNPTVLVNMPLLDFSPLTGLESIHIEGMLMSHQSSAPGVFEGIFRAIFEQLFSSFDLAHTITEDMNITKRPVPPLRRVSLSLTLDSKGAYSFYGMPDYAVLQPLTWCRLPSIIESSLELHPGKFEMLEVELNIKSTSIDAMQAPMADDCVRHGVWKRFGEKGNLRIEFHPVHGVDIDEDGV</sequence>
<dbReference type="Proteomes" id="UP000567179">
    <property type="component" value="Unassembled WGS sequence"/>
</dbReference>
<evidence type="ECO:0008006" key="3">
    <source>
        <dbReference type="Google" id="ProtNLM"/>
    </source>
</evidence>
<name>A0A8H5B8X4_9AGAR</name>
<comment type="caution">
    <text evidence="1">The sequence shown here is derived from an EMBL/GenBank/DDBJ whole genome shotgun (WGS) entry which is preliminary data.</text>
</comment>